<dbReference type="CDD" id="cd00042">
    <property type="entry name" value="CY"/>
    <property type="match status" value="1"/>
</dbReference>
<dbReference type="STRING" id="109280.ENSHCOP00000003779"/>
<reference evidence="10" key="1">
    <citation type="submission" date="2025-08" db="UniProtKB">
        <authorList>
            <consortium name="Ensembl"/>
        </authorList>
    </citation>
    <scope>IDENTIFICATION</scope>
</reference>
<keyword evidence="6" id="KW-0391">Immunity</keyword>
<dbReference type="PANTHER" id="PTHR11414:SF21">
    <property type="entry name" value="CYSTATIN 14A, TANDEM DUPLICATE 1-RELATED"/>
    <property type="match status" value="1"/>
</dbReference>
<comment type="subcellular location">
    <subcellularLocation>
        <location evidence="1">Cytoplasm</location>
    </subcellularLocation>
</comment>
<name>A0A3Q3D640_HIPCM</name>
<keyword evidence="3" id="KW-0963">Cytoplasm</keyword>
<dbReference type="SMART" id="SM00043">
    <property type="entry name" value="CY"/>
    <property type="match status" value="1"/>
</dbReference>
<dbReference type="Pfam" id="PF00031">
    <property type="entry name" value="Cystatin"/>
    <property type="match status" value="1"/>
</dbReference>
<dbReference type="AlphaFoldDB" id="A0A3Q3D640"/>
<keyword evidence="4" id="KW-0646">Protease inhibitor</keyword>
<dbReference type="GeneTree" id="ENSGT00940000154826"/>
<evidence type="ECO:0000256" key="1">
    <source>
        <dbReference type="ARBA" id="ARBA00004496"/>
    </source>
</evidence>
<dbReference type="Proteomes" id="UP000264820">
    <property type="component" value="Unplaced"/>
</dbReference>
<evidence type="ECO:0000256" key="8">
    <source>
        <dbReference type="ARBA" id="ARBA00041437"/>
    </source>
</evidence>
<protein>
    <recommendedName>
        <fullName evidence="7">Cystatin-B</fullName>
    </recommendedName>
    <alternativeName>
        <fullName evidence="8">Stefin-B</fullName>
    </alternativeName>
</protein>
<dbReference type="InterPro" id="IPR018073">
    <property type="entry name" value="Prot_inh_cystat_CS"/>
</dbReference>
<dbReference type="SUPFAM" id="SSF54403">
    <property type="entry name" value="Cystatin/monellin"/>
    <property type="match status" value="1"/>
</dbReference>
<evidence type="ECO:0000256" key="7">
    <source>
        <dbReference type="ARBA" id="ARBA00040677"/>
    </source>
</evidence>
<organism evidence="10 11">
    <name type="scientific">Hippocampus comes</name>
    <name type="common">Tiger tail seahorse</name>
    <dbReference type="NCBI Taxonomy" id="109280"/>
    <lineage>
        <taxon>Eukaryota</taxon>
        <taxon>Metazoa</taxon>
        <taxon>Chordata</taxon>
        <taxon>Craniata</taxon>
        <taxon>Vertebrata</taxon>
        <taxon>Euteleostomi</taxon>
        <taxon>Actinopterygii</taxon>
        <taxon>Neopterygii</taxon>
        <taxon>Teleostei</taxon>
        <taxon>Neoteleostei</taxon>
        <taxon>Acanthomorphata</taxon>
        <taxon>Syngnathiaria</taxon>
        <taxon>Syngnathiformes</taxon>
        <taxon>Syngnathoidei</taxon>
        <taxon>Syngnathidae</taxon>
        <taxon>Hippocampus</taxon>
    </lineage>
</organism>
<evidence type="ECO:0000259" key="9">
    <source>
        <dbReference type="SMART" id="SM00043"/>
    </source>
</evidence>
<keyword evidence="11" id="KW-1185">Reference proteome</keyword>
<dbReference type="PRINTS" id="PR00295">
    <property type="entry name" value="STEFINA"/>
</dbReference>
<feature type="domain" description="Cystatin" evidence="9">
    <location>
        <begin position="54"/>
        <end position="151"/>
    </location>
</feature>
<dbReference type="Ensembl" id="ENSHCOT00000008162.1">
    <property type="protein sequence ID" value="ENSHCOP00000003779.1"/>
    <property type="gene ID" value="ENSHCOG00000005168.1"/>
</dbReference>
<keyword evidence="5" id="KW-0789">Thiol protease inhibitor</keyword>
<dbReference type="GO" id="GO:0004869">
    <property type="term" value="F:cysteine-type endopeptidase inhibitor activity"/>
    <property type="evidence" value="ECO:0007669"/>
    <property type="project" value="UniProtKB-KW"/>
</dbReference>
<evidence type="ECO:0000256" key="6">
    <source>
        <dbReference type="ARBA" id="ARBA00022859"/>
    </source>
</evidence>
<dbReference type="GO" id="GO:0002376">
    <property type="term" value="P:immune system process"/>
    <property type="evidence" value="ECO:0007669"/>
    <property type="project" value="UniProtKB-KW"/>
</dbReference>
<dbReference type="InterPro" id="IPR046350">
    <property type="entry name" value="Cystatin_sf"/>
</dbReference>
<dbReference type="GO" id="GO:0005829">
    <property type="term" value="C:cytosol"/>
    <property type="evidence" value="ECO:0007669"/>
    <property type="project" value="TreeGrafter"/>
</dbReference>
<evidence type="ECO:0000313" key="11">
    <source>
        <dbReference type="Proteomes" id="UP000264820"/>
    </source>
</evidence>
<evidence type="ECO:0000256" key="3">
    <source>
        <dbReference type="ARBA" id="ARBA00022490"/>
    </source>
</evidence>
<dbReference type="Gene3D" id="3.10.450.10">
    <property type="match status" value="1"/>
</dbReference>
<dbReference type="InterPro" id="IPR001713">
    <property type="entry name" value="Prot_inh_stefin"/>
</dbReference>
<evidence type="ECO:0000313" key="10">
    <source>
        <dbReference type="Ensembl" id="ENSHCOP00000003779.1"/>
    </source>
</evidence>
<dbReference type="InterPro" id="IPR000010">
    <property type="entry name" value="Cystatin_dom"/>
</dbReference>
<evidence type="ECO:0000256" key="5">
    <source>
        <dbReference type="ARBA" id="ARBA00022704"/>
    </source>
</evidence>
<dbReference type="PANTHER" id="PTHR11414">
    <property type="entry name" value="CYSTATIN FAMILY MEMBER"/>
    <property type="match status" value="1"/>
</dbReference>
<evidence type="ECO:0000256" key="2">
    <source>
        <dbReference type="ARBA" id="ARBA00009403"/>
    </source>
</evidence>
<dbReference type="FunFam" id="3.10.450.10:FF:000001">
    <property type="entry name" value="Cystatin-A"/>
    <property type="match status" value="1"/>
</dbReference>
<dbReference type="GO" id="GO:0071220">
    <property type="term" value="P:cellular response to bacterial lipoprotein"/>
    <property type="evidence" value="ECO:0007669"/>
    <property type="project" value="UniProtKB-ARBA"/>
</dbReference>
<comment type="similarity">
    <text evidence="2">Belongs to the cystatin family.</text>
</comment>
<dbReference type="OMA" id="RNLHKFH"/>
<dbReference type="PROSITE" id="PS00287">
    <property type="entry name" value="CYSTATIN"/>
    <property type="match status" value="1"/>
</dbReference>
<accession>A0A3Q3D640</accession>
<reference evidence="10" key="2">
    <citation type="submission" date="2025-09" db="UniProtKB">
        <authorList>
            <consortium name="Ensembl"/>
        </authorList>
    </citation>
    <scope>IDENTIFICATION</scope>
</reference>
<proteinExistence type="inferred from homology"/>
<sequence length="151" mass="16970">MLPLIFPSLALQCLEDNRMVVQLILDASCPSKSDQHDIPVNHRPNWMYLIDIKMICGGLTDGTNADEEIQKICNDVKSQAEQKTQKKYDVFVAKGYKSQVVAGTNYFIKVHVGGDDHIHMRVFQSLPHAGSVLKLADVQEDKTHADAIEFF</sequence>
<evidence type="ECO:0000256" key="4">
    <source>
        <dbReference type="ARBA" id="ARBA00022690"/>
    </source>
</evidence>